<dbReference type="EC" id="6.3.3.1" evidence="2"/>
<evidence type="ECO:0000313" key="3">
    <source>
        <dbReference type="Proteomes" id="UP000011680"/>
    </source>
</evidence>
<evidence type="ECO:0000259" key="1">
    <source>
        <dbReference type="Pfam" id="PF02769"/>
    </source>
</evidence>
<dbReference type="AlphaFoldDB" id="M0MZD0"/>
<dbReference type="Proteomes" id="UP000011680">
    <property type="component" value="Unassembled WGS sequence"/>
</dbReference>
<dbReference type="Gene3D" id="3.90.650.10">
    <property type="entry name" value="PurM-like C-terminal domain"/>
    <property type="match status" value="1"/>
</dbReference>
<accession>M0MZD0</accession>
<dbReference type="STRING" id="1227457.C451_15298"/>
<organism evidence="2 3">
    <name type="scientific">Halococcus thailandensis JCM 13552</name>
    <dbReference type="NCBI Taxonomy" id="1227457"/>
    <lineage>
        <taxon>Archaea</taxon>
        <taxon>Methanobacteriati</taxon>
        <taxon>Methanobacteriota</taxon>
        <taxon>Stenosarchaea group</taxon>
        <taxon>Halobacteria</taxon>
        <taxon>Halobacteriales</taxon>
        <taxon>Halococcaceae</taxon>
        <taxon>Halococcus</taxon>
    </lineage>
</organism>
<dbReference type="PATRIC" id="fig|1227457.3.peg.2959"/>
<evidence type="ECO:0000313" key="2">
    <source>
        <dbReference type="EMBL" id="EMA51072.1"/>
    </source>
</evidence>
<dbReference type="GO" id="GO:0004641">
    <property type="term" value="F:phosphoribosylformylglycinamidine cyclo-ligase activity"/>
    <property type="evidence" value="ECO:0007669"/>
    <property type="project" value="UniProtKB-EC"/>
</dbReference>
<keyword evidence="2" id="KW-0436">Ligase</keyword>
<dbReference type="InterPro" id="IPR010918">
    <property type="entry name" value="PurM-like_C_dom"/>
</dbReference>
<dbReference type="EMBL" id="AOMF01000166">
    <property type="protein sequence ID" value="EMA51072.1"/>
    <property type="molecule type" value="Genomic_DNA"/>
</dbReference>
<name>M0MZD0_9EURY</name>
<comment type="caution">
    <text evidence="2">The sequence shown here is derived from an EMBL/GenBank/DDBJ whole genome shotgun (WGS) entry which is preliminary data.</text>
</comment>
<feature type="domain" description="PurM-like C-terminal" evidence="1">
    <location>
        <begin position="22"/>
        <end position="66"/>
    </location>
</feature>
<dbReference type="eggNOG" id="arCOG00639">
    <property type="taxonomic scope" value="Archaea"/>
</dbReference>
<dbReference type="Pfam" id="PF02769">
    <property type="entry name" value="AIRS_C"/>
    <property type="match status" value="1"/>
</dbReference>
<protein>
    <submittedName>
        <fullName evidence="2">Phosphoribosylaminoimidazole synthetase</fullName>
        <ecNumber evidence="2">6.3.3.1</ecNumber>
    </submittedName>
</protein>
<dbReference type="SUPFAM" id="SSF56042">
    <property type="entry name" value="PurM C-terminal domain-like"/>
    <property type="match status" value="1"/>
</dbReference>
<keyword evidence="3" id="KW-1185">Reference proteome</keyword>
<gene>
    <name evidence="2" type="ORF">C451_15298</name>
</gene>
<reference evidence="2 3" key="1">
    <citation type="journal article" date="2014" name="PLoS Genet.">
        <title>Phylogenetically driven sequencing of extremely halophilic archaea reveals strategies for static and dynamic osmo-response.</title>
        <authorList>
            <person name="Becker E.A."/>
            <person name="Seitzer P.M."/>
            <person name="Tritt A."/>
            <person name="Larsen D."/>
            <person name="Krusor M."/>
            <person name="Yao A.I."/>
            <person name="Wu D."/>
            <person name="Madern D."/>
            <person name="Eisen J.A."/>
            <person name="Darling A.E."/>
            <person name="Facciotti M.T."/>
        </authorList>
    </citation>
    <scope>NUCLEOTIDE SEQUENCE [LARGE SCALE GENOMIC DNA]</scope>
    <source>
        <strain evidence="2 3">JCM 13552</strain>
    </source>
</reference>
<dbReference type="RefSeq" id="WP_007741792.1">
    <property type="nucleotide sequence ID" value="NZ_AOMF01000166.1"/>
</dbReference>
<dbReference type="InterPro" id="IPR036676">
    <property type="entry name" value="PurM-like_C_sf"/>
</dbReference>
<sequence>RAIRDVYKRQVFEFVADRGDVADEELYRTFNMGMGFVAALAPDDAAALADATDGKVVGHVTEGTGVATDGLELD</sequence>
<feature type="non-terminal residue" evidence="2">
    <location>
        <position position="1"/>
    </location>
</feature>
<proteinExistence type="predicted"/>